<dbReference type="SUPFAM" id="SSF52540">
    <property type="entry name" value="P-loop containing nucleoside triphosphate hydrolases"/>
    <property type="match status" value="1"/>
</dbReference>
<evidence type="ECO:0000313" key="4">
    <source>
        <dbReference type="Proteomes" id="UP000604046"/>
    </source>
</evidence>
<evidence type="ECO:0000256" key="1">
    <source>
        <dbReference type="ARBA" id="ARBA00005378"/>
    </source>
</evidence>
<comment type="caution">
    <text evidence="3">The sequence shown here is derived from an EMBL/GenBank/DDBJ whole genome shotgun (WGS) entry which is preliminary data.</text>
</comment>
<sequence>MDVGATSTDVAMGARLFLRAPQAELLLPWVEMYRPASLDQLVSREDIERMMAKRTLPHMLLHGPPGTGKTMALAKTMYKERYKSMTLEMNASDARHLMHAASTWFVSKSKPLSA</sequence>
<feature type="domain" description="ATPase AAA-type core" evidence="2">
    <location>
        <begin position="59"/>
        <end position="95"/>
    </location>
</feature>
<dbReference type="GO" id="GO:0006281">
    <property type="term" value="P:DNA repair"/>
    <property type="evidence" value="ECO:0007669"/>
    <property type="project" value="TreeGrafter"/>
</dbReference>
<dbReference type="GO" id="GO:0005634">
    <property type="term" value="C:nucleus"/>
    <property type="evidence" value="ECO:0007669"/>
    <property type="project" value="TreeGrafter"/>
</dbReference>
<evidence type="ECO:0000313" key="3">
    <source>
        <dbReference type="EMBL" id="CAE7276155.1"/>
    </source>
</evidence>
<dbReference type="InterPro" id="IPR050238">
    <property type="entry name" value="DNA_Rep/Repair_Clamp_Loader"/>
</dbReference>
<dbReference type="PANTHER" id="PTHR11669">
    <property type="entry name" value="REPLICATION FACTOR C / DNA POLYMERASE III GAMMA-TAU SUBUNIT"/>
    <property type="match status" value="1"/>
</dbReference>
<dbReference type="GO" id="GO:0016887">
    <property type="term" value="F:ATP hydrolysis activity"/>
    <property type="evidence" value="ECO:0007669"/>
    <property type="project" value="InterPro"/>
</dbReference>
<dbReference type="Proteomes" id="UP000604046">
    <property type="component" value="Unassembled WGS sequence"/>
</dbReference>
<dbReference type="Pfam" id="PF00004">
    <property type="entry name" value="AAA"/>
    <property type="match status" value="1"/>
</dbReference>
<dbReference type="GO" id="GO:0005663">
    <property type="term" value="C:DNA replication factor C complex"/>
    <property type="evidence" value="ECO:0007669"/>
    <property type="project" value="TreeGrafter"/>
</dbReference>
<dbReference type="AlphaFoldDB" id="A0A812N550"/>
<name>A0A812N550_9DINO</name>
<dbReference type="InterPro" id="IPR027417">
    <property type="entry name" value="P-loop_NTPase"/>
</dbReference>
<dbReference type="OrthoDB" id="4199794at2759"/>
<proteinExistence type="inferred from homology"/>
<reference evidence="3" key="1">
    <citation type="submission" date="2021-02" db="EMBL/GenBank/DDBJ databases">
        <authorList>
            <person name="Dougan E. K."/>
            <person name="Rhodes N."/>
            <person name="Thang M."/>
            <person name="Chan C."/>
        </authorList>
    </citation>
    <scope>NUCLEOTIDE SEQUENCE</scope>
</reference>
<dbReference type="PANTHER" id="PTHR11669:SF9">
    <property type="entry name" value="REPLICATION FACTOR C SUBUNIT 5"/>
    <property type="match status" value="1"/>
</dbReference>
<dbReference type="GO" id="GO:0006261">
    <property type="term" value="P:DNA-templated DNA replication"/>
    <property type="evidence" value="ECO:0007669"/>
    <property type="project" value="TreeGrafter"/>
</dbReference>
<dbReference type="EMBL" id="CAJNDS010001746">
    <property type="protein sequence ID" value="CAE7276155.1"/>
    <property type="molecule type" value="Genomic_DNA"/>
</dbReference>
<organism evidence="3 4">
    <name type="scientific">Symbiodinium natans</name>
    <dbReference type="NCBI Taxonomy" id="878477"/>
    <lineage>
        <taxon>Eukaryota</taxon>
        <taxon>Sar</taxon>
        <taxon>Alveolata</taxon>
        <taxon>Dinophyceae</taxon>
        <taxon>Suessiales</taxon>
        <taxon>Symbiodiniaceae</taxon>
        <taxon>Symbiodinium</taxon>
    </lineage>
</organism>
<gene>
    <name evidence="3" type="primary">rfc5</name>
    <name evidence="3" type="ORF">SNAT2548_LOCUS14649</name>
</gene>
<dbReference type="Gene3D" id="3.40.50.300">
    <property type="entry name" value="P-loop containing nucleotide triphosphate hydrolases"/>
    <property type="match status" value="1"/>
</dbReference>
<evidence type="ECO:0000259" key="2">
    <source>
        <dbReference type="Pfam" id="PF00004"/>
    </source>
</evidence>
<dbReference type="GO" id="GO:0003689">
    <property type="term" value="F:DNA clamp loader activity"/>
    <property type="evidence" value="ECO:0007669"/>
    <property type="project" value="TreeGrafter"/>
</dbReference>
<dbReference type="InterPro" id="IPR003959">
    <property type="entry name" value="ATPase_AAA_core"/>
</dbReference>
<dbReference type="GO" id="GO:0005524">
    <property type="term" value="F:ATP binding"/>
    <property type="evidence" value="ECO:0007669"/>
    <property type="project" value="InterPro"/>
</dbReference>
<keyword evidence="4" id="KW-1185">Reference proteome</keyword>
<protein>
    <submittedName>
        <fullName evidence="3">Rfc5 protein</fullName>
    </submittedName>
</protein>
<comment type="similarity">
    <text evidence="1">Belongs to the activator 1 small subunits family.</text>
</comment>
<accession>A0A812N550</accession>